<reference evidence="3" key="1">
    <citation type="journal article" date="2023" name="Commun. Biol.">
        <title>Genome analysis of Parmales, the sister group of diatoms, reveals the evolutionary specialization of diatoms from phago-mixotrophs to photoautotrophs.</title>
        <authorList>
            <person name="Ban H."/>
            <person name="Sato S."/>
            <person name="Yoshikawa S."/>
            <person name="Yamada K."/>
            <person name="Nakamura Y."/>
            <person name="Ichinomiya M."/>
            <person name="Sato N."/>
            <person name="Blanc-Mathieu R."/>
            <person name="Endo H."/>
            <person name="Kuwata A."/>
            <person name="Ogata H."/>
        </authorList>
    </citation>
    <scope>NUCLEOTIDE SEQUENCE [LARGE SCALE GENOMIC DNA]</scope>
    <source>
        <strain evidence="3">NIES 3699</strain>
    </source>
</reference>
<comment type="caution">
    <text evidence="2">The sequence shown here is derived from an EMBL/GenBank/DDBJ whole genome shotgun (WGS) entry which is preliminary data.</text>
</comment>
<keyword evidence="1" id="KW-1133">Transmembrane helix</keyword>
<keyword evidence="1" id="KW-0472">Membrane</keyword>
<evidence type="ECO:0000256" key="1">
    <source>
        <dbReference type="SAM" id="Phobius"/>
    </source>
</evidence>
<protein>
    <submittedName>
        <fullName evidence="2">Uncharacterized protein</fullName>
    </submittedName>
</protein>
<keyword evidence="3" id="KW-1185">Reference proteome</keyword>
<feature type="transmembrane region" description="Helical" evidence="1">
    <location>
        <begin position="38"/>
        <end position="61"/>
    </location>
</feature>
<sequence length="476" mass="53149">MDEKDFEAREQLEPNCLALSSYWVQMLICLVETPIHIVYHLAVYAVLCVVYSIILLVLAVLDAVIYSVKEFVTCCSRCKDCCCRKGDNDNGEMGSEMVVHSKHQQQQAQTEGDDDVHNLSAAETVEMAAAASGTNHFALFMAPLTCFGAFFICLGRSMAHHYFFLYHYWLNAGYILQVLIFPCSVERSNYLYNDIWIPLKRPPRPVFMRVKVGGSGGGGDCCDCNCDCTHCFDQCELSCNRICERIADALSPVGSARRSPMRLTRSMYLGFSLFNPCHPSLVCGPLCDCCRSLYNDYDARGTLWEQERDEKQRTLTKDFFRLEYGGVESFDAIVKDIRQLALIEERAMDELQVTDKAEMMERGDKDGNGSEGEENVGILKRGWRGAMGLTYGAISLGLNVTLAPARLTARGVNYVLGGGESATNQGRGDDDLNMHDEEGWEAIVENTNISMRALQLVREGSGGKKRELEAKIDKTT</sequence>
<feature type="transmembrane region" description="Helical" evidence="1">
    <location>
        <begin position="162"/>
        <end position="181"/>
    </location>
</feature>
<feature type="transmembrane region" description="Helical" evidence="1">
    <location>
        <begin position="137"/>
        <end position="155"/>
    </location>
</feature>
<evidence type="ECO:0000313" key="3">
    <source>
        <dbReference type="Proteomes" id="UP001165160"/>
    </source>
</evidence>
<accession>A0A9W7CA25</accession>
<proteinExistence type="predicted"/>
<name>A0A9W7CA25_9STRA</name>
<dbReference type="EMBL" id="BRXX01000252">
    <property type="protein sequence ID" value="GMI00811.1"/>
    <property type="molecule type" value="Genomic_DNA"/>
</dbReference>
<evidence type="ECO:0000313" key="2">
    <source>
        <dbReference type="EMBL" id="GMI00811.1"/>
    </source>
</evidence>
<gene>
    <name evidence="2" type="ORF">TrVE_jg6568</name>
</gene>
<organism evidence="2 3">
    <name type="scientific">Triparma verrucosa</name>
    <dbReference type="NCBI Taxonomy" id="1606542"/>
    <lineage>
        <taxon>Eukaryota</taxon>
        <taxon>Sar</taxon>
        <taxon>Stramenopiles</taxon>
        <taxon>Ochrophyta</taxon>
        <taxon>Bolidophyceae</taxon>
        <taxon>Parmales</taxon>
        <taxon>Triparmaceae</taxon>
        <taxon>Triparma</taxon>
    </lineage>
</organism>
<dbReference type="AlphaFoldDB" id="A0A9W7CA25"/>
<dbReference type="Proteomes" id="UP001165160">
    <property type="component" value="Unassembled WGS sequence"/>
</dbReference>
<keyword evidence="1" id="KW-0812">Transmembrane</keyword>